<dbReference type="InterPro" id="IPR003675">
    <property type="entry name" value="Rce1/LyrA-like_dom"/>
</dbReference>
<evidence type="ECO:0000256" key="1">
    <source>
        <dbReference type="SAM" id="Phobius"/>
    </source>
</evidence>
<dbReference type="Pfam" id="PF02517">
    <property type="entry name" value="Rce1-like"/>
    <property type="match status" value="1"/>
</dbReference>
<feature type="transmembrane region" description="Helical" evidence="1">
    <location>
        <begin position="135"/>
        <end position="156"/>
    </location>
</feature>
<protein>
    <submittedName>
        <fullName evidence="3">CPBP family intramembrane metalloprotease</fullName>
    </submittedName>
</protein>
<dbReference type="GO" id="GO:0006508">
    <property type="term" value="P:proteolysis"/>
    <property type="evidence" value="ECO:0007669"/>
    <property type="project" value="UniProtKB-KW"/>
</dbReference>
<keyword evidence="3" id="KW-0482">Metalloprotease</keyword>
<evidence type="ECO:0000313" key="4">
    <source>
        <dbReference type="Proteomes" id="UP000526501"/>
    </source>
</evidence>
<proteinExistence type="predicted"/>
<name>A0A7X1B6Z4_9BACT</name>
<dbReference type="EMBL" id="JACHVC010000012">
    <property type="protein sequence ID" value="MBC2606796.1"/>
    <property type="molecule type" value="Genomic_DNA"/>
</dbReference>
<evidence type="ECO:0000259" key="2">
    <source>
        <dbReference type="Pfam" id="PF02517"/>
    </source>
</evidence>
<keyword evidence="3" id="KW-0645">Protease</keyword>
<reference evidence="3 4" key="1">
    <citation type="submission" date="2020-07" db="EMBL/GenBank/DDBJ databases">
        <authorList>
            <person name="Feng X."/>
        </authorList>
    </citation>
    <scope>NUCLEOTIDE SEQUENCE [LARGE SCALE GENOMIC DNA]</scope>
    <source>
        <strain evidence="3 4">JCM23202</strain>
    </source>
</reference>
<dbReference type="Proteomes" id="UP000526501">
    <property type="component" value="Unassembled WGS sequence"/>
</dbReference>
<dbReference type="GO" id="GO:0004175">
    <property type="term" value="F:endopeptidase activity"/>
    <property type="evidence" value="ECO:0007669"/>
    <property type="project" value="UniProtKB-ARBA"/>
</dbReference>
<gene>
    <name evidence="3" type="ORF">H5P27_12150</name>
</gene>
<feature type="transmembrane region" description="Helical" evidence="1">
    <location>
        <begin position="200"/>
        <end position="222"/>
    </location>
</feature>
<feature type="transmembrane region" description="Helical" evidence="1">
    <location>
        <begin position="21"/>
        <end position="39"/>
    </location>
</feature>
<organism evidence="3 4">
    <name type="scientific">Pelagicoccus albus</name>
    <dbReference type="NCBI Taxonomy" id="415222"/>
    <lineage>
        <taxon>Bacteria</taxon>
        <taxon>Pseudomonadati</taxon>
        <taxon>Verrucomicrobiota</taxon>
        <taxon>Opitutia</taxon>
        <taxon>Puniceicoccales</taxon>
        <taxon>Pelagicoccaceae</taxon>
        <taxon>Pelagicoccus</taxon>
    </lineage>
</organism>
<evidence type="ECO:0000313" key="3">
    <source>
        <dbReference type="EMBL" id="MBC2606796.1"/>
    </source>
</evidence>
<keyword evidence="3" id="KW-0378">Hydrolase</keyword>
<feature type="domain" description="CAAX prenyl protease 2/Lysostaphin resistance protein A-like" evidence="2">
    <location>
        <begin position="137"/>
        <end position="241"/>
    </location>
</feature>
<feature type="transmembrane region" description="Helical" evidence="1">
    <location>
        <begin position="84"/>
        <end position="107"/>
    </location>
</feature>
<comment type="caution">
    <text evidence="3">The sequence shown here is derived from an EMBL/GenBank/DDBJ whole genome shotgun (WGS) entry which is preliminary data.</text>
</comment>
<dbReference type="GO" id="GO:0008237">
    <property type="term" value="F:metallopeptidase activity"/>
    <property type="evidence" value="ECO:0007669"/>
    <property type="project" value="UniProtKB-KW"/>
</dbReference>
<keyword evidence="1" id="KW-0812">Transmembrane</keyword>
<keyword evidence="1" id="KW-1133">Transmembrane helix</keyword>
<dbReference type="RefSeq" id="WP_185660665.1">
    <property type="nucleotide sequence ID" value="NZ_CAWPOO010000012.1"/>
</dbReference>
<feature type="transmembrane region" description="Helical" evidence="1">
    <location>
        <begin position="229"/>
        <end position="252"/>
    </location>
</feature>
<accession>A0A7X1B6Z4</accession>
<feature type="transmembrane region" description="Helical" evidence="1">
    <location>
        <begin position="45"/>
        <end position="64"/>
    </location>
</feature>
<dbReference type="AlphaFoldDB" id="A0A7X1B6Z4"/>
<dbReference type="GO" id="GO:0080120">
    <property type="term" value="P:CAAX-box protein maturation"/>
    <property type="evidence" value="ECO:0007669"/>
    <property type="project" value="UniProtKB-ARBA"/>
</dbReference>
<keyword evidence="4" id="KW-1185">Reference proteome</keyword>
<sequence length="262" mass="28833">MPHSHETLELKPVWSQLSPSPLVFVIIAFGAFTALRAYGFFGPELYDATPVLASFLLMFFLPFASLTREGKEQIGIGAPVSLKWLLIAILAGSLLATALYELGLILYQKGDKNWLSSLAFILQSDDRMPNLSRQAAFFVFSVPAILAAPLGQELFYRGMLEKAARSKWSPVGAACVSAAFFGAAQLLSHGVQRGYHGLQILVAPGAIWFGLMFATGLVFSYLRHKGRSIWTPVVAHAAFNLTLNYYLFYYYLVSEPKTVLPA</sequence>
<feature type="transmembrane region" description="Helical" evidence="1">
    <location>
        <begin position="168"/>
        <end position="188"/>
    </location>
</feature>
<keyword evidence="1" id="KW-0472">Membrane</keyword>